<dbReference type="Gene3D" id="2.40.420.20">
    <property type="match status" value="1"/>
</dbReference>
<dbReference type="Gene3D" id="2.40.50.100">
    <property type="match status" value="1"/>
</dbReference>
<dbReference type="PANTHER" id="PTHR30469:SF11">
    <property type="entry name" value="BLL4320 PROTEIN"/>
    <property type="match status" value="1"/>
</dbReference>
<accession>T1C8C3</accession>
<dbReference type="Pfam" id="PF25954">
    <property type="entry name" value="Beta-barrel_RND_2"/>
    <property type="match status" value="1"/>
</dbReference>
<sequence length="366" mass="39331">MSGSQKRALILSSIIAVLILALFIGIRTWMGYEAAQAMAHRGPMPVSVTAATVRTAPWANDIHAVASLVAVSGVELTPQLAGEITAIDFHSGEYVHQGEVLLEIDDSNVRAQLAQDRAQLNLAGINDRRAHRLYQVHATSRSALDTARANLSSARAVVANDEATLAKLRFEAPFSGWIGVREVSLGQYLTPGTTIASLNVWQPLRVVFTVSQGQVAKIHPGLPITLRVDAYPAHPFMGQVVAVSSRVNPATRNLTVDAEIPNRHQWLRPGMFGEVTLAIGHPQVRIVVPSTAITYSTFGDYVYVIHQKKILAHLIPVAIATPVRVGSARGGLTPVRLGLKPGERVVTAGQIKLRSGMPVSIHGTQP</sequence>
<dbReference type="InterPro" id="IPR058624">
    <property type="entry name" value="MdtA-like_HH"/>
</dbReference>
<evidence type="ECO:0000259" key="3">
    <source>
        <dbReference type="Pfam" id="PF25917"/>
    </source>
</evidence>
<dbReference type="FunFam" id="2.40.30.170:FF:000010">
    <property type="entry name" value="Efflux RND transporter periplasmic adaptor subunit"/>
    <property type="match status" value="1"/>
</dbReference>
<dbReference type="PANTHER" id="PTHR30469">
    <property type="entry name" value="MULTIDRUG RESISTANCE PROTEIN MDTA"/>
    <property type="match status" value="1"/>
</dbReference>
<feature type="domain" description="Multidrug resistance protein MdtA-like alpha-helical hairpin" evidence="2">
    <location>
        <begin position="108"/>
        <end position="167"/>
    </location>
</feature>
<dbReference type="NCBIfam" id="TIGR01730">
    <property type="entry name" value="RND_mfp"/>
    <property type="match status" value="1"/>
</dbReference>
<dbReference type="InterPro" id="IPR006143">
    <property type="entry name" value="RND_pump_MFP"/>
</dbReference>
<organism evidence="5">
    <name type="scientific">mine drainage metagenome</name>
    <dbReference type="NCBI Taxonomy" id="410659"/>
    <lineage>
        <taxon>unclassified sequences</taxon>
        <taxon>metagenomes</taxon>
        <taxon>ecological metagenomes</taxon>
    </lineage>
</organism>
<reference evidence="5" key="2">
    <citation type="journal article" date="2014" name="ISME J.">
        <title>Microbial stratification in low pH oxic and suboxic macroscopic growths along an acid mine drainage.</title>
        <authorList>
            <person name="Mendez-Garcia C."/>
            <person name="Mesa V."/>
            <person name="Sprenger R.R."/>
            <person name="Richter M."/>
            <person name="Diez M.S."/>
            <person name="Solano J."/>
            <person name="Bargiela R."/>
            <person name="Golyshina O.V."/>
            <person name="Manteca A."/>
            <person name="Ramos J.L."/>
            <person name="Gallego J.R."/>
            <person name="Llorente I."/>
            <person name="Martins Dos Santos V.A."/>
            <person name="Jensen O.N."/>
            <person name="Pelaez A.I."/>
            <person name="Sanchez J."/>
            <person name="Ferrer M."/>
        </authorList>
    </citation>
    <scope>NUCLEOTIDE SEQUENCE</scope>
</reference>
<dbReference type="AlphaFoldDB" id="T1C8C3"/>
<evidence type="ECO:0000256" key="1">
    <source>
        <dbReference type="ARBA" id="ARBA00009477"/>
    </source>
</evidence>
<evidence type="ECO:0000313" key="5">
    <source>
        <dbReference type="EMBL" id="EQD77213.1"/>
    </source>
</evidence>
<dbReference type="GO" id="GO:0015562">
    <property type="term" value="F:efflux transmembrane transporter activity"/>
    <property type="evidence" value="ECO:0007669"/>
    <property type="project" value="TreeGrafter"/>
</dbReference>
<comment type="caution">
    <text evidence="5">The sequence shown here is derived from an EMBL/GenBank/DDBJ whole genome shotgun (WGS) entry which is preliminary data.</text>
</comment>
<name>T1C8C3_9ZZZZ</name>
<dbReference type="Gene3D" id="2.40.30.170">
    <property type="match status" value="1"/>
</dbReference>
<feature type="domain" description="Multidrug resistance protein MdtA-like barrel-sandwich hybrid" evidence="3">
    <location>
        <begin position="74"/>
        <end position="195"/>
    </location>
</feature>
<dbReference type="EMBL" id="AUZY01000848">
    <property type="protein sequence ID" value="EQD77213.1"/>
    <property type="molecule type" value="Genomic_DNA"/>
</dbReference>
<protein>
    <submittedName>
        <fullName evidence="5">Efflux transporter, RND family, MFP subunit</fullName>
    </submittedName>
</protein>
<dbReference type="Pfam" id="PF25917">
    <property type="entry name" value="BSH_RND"/>
    <property type="match status" value="1"/>
</dbReference>
<dbReference type="Pfam" id="PF25876">
    <property type="entry name" value="HH_MFP_RND"/>
    <property type="match status" value="1"/>
</dbReference>
<evidence type="ECO:0000259" key="2">
    <source>
        <dbReference type="Pfam" id="PF25876"/>
    </source>
</evidence>
<evidence type="ECO:0000259" key="4">
    <source>
        <dbReference type="Pfam" id="PF25954"/>
    </source>
</evidence>
<dbReference type="InterPro" id="IPR058792">
    <property type="entry name" value="Beta-barrel_RND_2"/>
</dbReference>
<dbReference type="Gene3D" id="1.10.287.470">
    <property type="entry name" value="Helix hairpin bin"/>
    <property type="match status" value="1"/>
</dbReference>
<proteinExistence type="inferred from homology"/>
<reference evidence="5" key="1">
    <citation type="submission" date="2013-08" db="EMBL/GenBank/DDBJ databases">
        <authorList>
            <person name="Mendez C."/>
            <person name="Richter M."/>
            <person name="Ferrer M."/>
            <person name="Sanchez J."/>
        </authorList>
    </citation>
    <scope>NUCLEOTIDE SEQUENCE</scope>
</reference>
<feature type="domain" description="CusB-like beta-barrel" evidence="4">
    <location>
        <begin position="206"/>
        <end position="278"/>
    </location>
</feature>
<gene>
    <name evidence="5" type="ORF">B1B_01192</name>
</gene>
<comment type="similarity">
    <text evidence="1">Belongs to the membrane fusion protein (MFP) (TC 8.A.1) family.</text>
</comment>
<dbReference type="GO" id="GO:1990281">
    <property type="term" value="C:efflux pump complex"/>
    <property type="evidence" value="ECO:0007669"/>
    <property type="project" value="TreeGrafter"/>
</dbReference>
<dbReference type="SUPFAM" id="SSF111369">
    <property type="entry name" value="HlyD-like secretion proteins"/>
    <property type="match status" value="1"/>
</dbReference>
<dbReference type="InterPro" id="IPR058625">
    <property type="entry name" value="MdtA-like_BSH"/>
</dbReference>